<dbReference type="InterPro" id="IPR020904">
    <property type="entry name" value="Sc_DH/Rdtase_CS"/>
</dbReference>
<organism evidence="4 5">
    <name type="scientific">Pararhodospirillum oryzae</name>
    <dbReference type="NCBI Taxonomy" id="478448"/>
    <lineage>
        <taxon>Bacteria</taxon>
        <taxon>Pseudomonadati</taxon>
        <taxon>Pseudomonadota</taxon>
        <taxon>Alphaproteobacteria</taxon>
        <taxon>Rhodospirillales</taxon>
        <taxon>Rhodospirillaceae</taxon>
        <taxon>Pararhodospirillum</taxon>
    </lineage>
</organism>
<protein>
    <submittedName>
        <fullName evidence="4">3-hydroxyacyl-CoA dehydrogenase</fullName>
    </submittedName>
</protein>
<dbReference type="SMART" id="SM00822">
    <property type="entry name" value="PKS_KR"/>
    <property type="match status" value="1"/>
</dbReference>
<evidence type="ECO:0000256" key="1">
    <source>
        <dbReference type="ARBA" id="ARBA00023002"/>
    </source>
</evidence>
<evidence type="ECO:0000256" key="2">
    <source>
        <dbReference type="RuleBase" id="RU000363"/>
    </source>
</evidence>
<evidence type="ECO:0000313" key="4">
    <source>
        <dbReference type="EMBL" id="GEO81938.1"/>
    </source>
</evidence>
<dbReference type="SUPFAM" id="SSF51735">
    <property type="entry name" value="NAD(P)-binding Rossmann-fold domains"/>
    <property type="match status" value="1"/>
</dbReference>
<name>A0A512H951_9PROT</name>
<comment type="similarity">
    <text evidence="2">Belongs to the short-chain dehydrogenases/reductases (SDR) family.</text>
</comment>
<dbReference type="GO" id="GO:0016491">
    <property type="term" value="F:oxidoreductase activity"/>
    <property type="evidence" value="ECO:0007669"/>
    <property type="project" value="UniProtKB-KW"/>
</dbReference>
<dbReference type="PRINTS" id="PR00080">
    <property type="entry name" value="SDRFAMILY"/>
</dbReference>
<feature type="domain" description="Ketoreductase" evidence="3">
    <location>
        <begin position="6"/>
        <end position="193"/>
    </location>
</feature>
<evidence type="ECO:0000313" key="5">
    <source>
        <dbReference type="Proteomes" id="UP000321567"/>
    </source>
</evidence>
<dbReference type="PROSITE" id="PS00061">
    <property type="entry name" value="ADH_SHORT"/>
    <property type="match status" value="1"/>
</dbReference>
<dbReference type="Pfam" id="PF00106">
    <property type="entry name" value="adh_short"/>
    <property type="match status" value="1"/>
</dbReference>
<dbReference type="RefSeq" id="WP_147163960.1">
    <property type="nucleotide sequence ID" value="NZ_BJZO01000054.1"/>
</dbReference>
<proteinExistence type="inferred from homology"/>
<dbReference type="InterPro" id="IPR036291">
    <property type="entry name" value="NAD(P)-bd_dom_sf"/>
</dbReference>
<dbReference type="PANTHER" id="PTHR43658">
    <property type="entry name" value="SHORT-CHAIN DEHYDROGENASE/REDUCTASE"/>
    <property type="match status" value="1"/>
</dbReference>
<dbReference type="InterPro" id="IPR057326">
    <property type="entry name" value="KR_dom"/>
</dbReference>
<accession>A0A512H951</accession>
<dbReference type="OrthoDB" id="9795647at2"/>
<dbReference type="PRINTS" id="PR00081">
    <property type="entry name" value="GDHRDH"/>
</dbReference>
<evidence type="ECO:0000259" key="3">
    <source>
        <dbReference type="SMART" id="SM00822"/>
    </source>
</evidence>
<dbReference type="AlphaFoldDB" id="A0A512H951"/>
<dbReference type="InterPro" id="IPR002347">
    <property type="entry name" value="SDR_fam"/>
</dbReference>
<keyword evidence="5" id="KW-1185">Reference proteome</keyword>
<comment type="caution">
    <text evidence="4">The sequence shown here is derived from an EMBL/GenBank/DDBJ whole genome shotgun (WGS) entry which is preliminary data.</text>
</comment>
<dbReference type="Proteomes" id="UP000321567">
    <property type="component" value="Unassembled WGS sequence"/>
</dbReference>
<dbReference type="Gene3D" id="3.40.50.720">
    <property type="entry name" value="NAD(P)-binding Rossmann-like Domain"/>
    <property type="match status" value="1"/>
</dbReference>
<dbReference type="EMBL" id="BJZO01000054">
    <property type="protein sequence ID" value="GEO81938.1"/>
    <property type="molecule type" value="Genomic_DNA"/>
</dbReference>
<reference evidence="4 5" key="1">
    <citation type="submission" date="2019-07" db="EMBL/GenBank/DDBJ databases">
        <title>Whole genome shotgun sequence of Rhodospirillum oryzae NBRC 107573.</title>
        <authorList>
            <person name="Hosoyama A."/>
            <person name="Uohara A."/>
            <person name="Ohji S."/>
            <person name="Ichikawa N."/>
        </authorList>
    </citation>
    <scope>NUCLEOTIDE SEQUENCE [LARGE SCALE GENOMIC DNA]</scope>
    <source>
        <strain evidence="4 5">NBRC 107573</strain>
    </source>
</reference>
<dbReference type="PANTHER" id="PTHR43658:SF8">
    <property type="entry name" value="17-BETA-HYDROXYSTEROID DEHYDROGENASE 14-RELATED"/>
    <property type="match status" value="1"/>
</dbReference>
<keyword evidence="1" id="KW-0560">Oxidoreductase</keyword>
<gene>
    <name evidence="4" type="ORF">ROR02_20690</name>
</gene>
<sequence length="255" mass="25715">MHVNGSVAVVTGAASGLGRATAAALVDAGARVALLDRAGDTVKETAAALGPRALGLVCDVCDEASVTAALDQAAAVHGPARLVVNAAGIFSAGRLVGRDGPIDLDSFRRTIEVNLMGTVTVMSRAAARMTALEPMTPDGARGVIVNTASIAAFEGQTGQGAYAASKGAVAALTLPAARELARHGIRVVAIAPGVFETPMVSAGLTPEVRQGLEAACVFPARLGHADEFARFVVAVCQNPMLNGSVIRLDGAQRLG</sequence>